<dbReference type="InterPro" id="IPR003598">
    <property type="entry name" value="Ig_sub2"/>
</dbReference>
<keyword evidence="4" id="KW-0677">Repeat</keyword>
<keyword evidence="7" id="KW-0472">Membrane</keyword>
<evidence type="ECO:0000256" key="8">
    <source>
        <dbReference type="ARBA" id="ARBA00023157"/>
    </source>
</evidence>
<evidence type="ECO:0000256" key="1">
    <source>
        <dbReference type="ARBA" id="ARBA00004167"/>
    </source>
</evidence>
<evidence type="ECO:0000313" key="13">
    <source>
        <dbReference type="Proteomes" id="UP001187531"/>
    </source>
</evidence>
<dbReference type="EMBL" id="JAVRJZ010000001">
    <property type="protein sequence ID" value="KAK2727017.1"/>
    <property type="molecule type" value="Genomic_DNA"/>
</dbReference>
<evidence type="ECO:0000259" key="11">
    <source>
        <dbReference type="PROSITE" id="PS50835"/>
    </source>
</evidence>
<dbReference type="InterPro" id="IPR003599">
    <property type="entry name" value="Ig_sub"/>
</dbReference>
<evidence type="ECO:0000256" key="7">
    <source>
        <dbReference type="ARBA" id="ARBA00023136"/>
    </source>
</evidence>
<dbReference type="AlphaFoldDB" id="A0AA88LE02"/>
<evidence type="ECO:0000256" key="3">
    <source>
        <dbReference type="ARBA" id="ARBA00022729"/>
    </source>
</evidence>
<keyword evidence="9" id="KW-0393">Immunoglobulin domain</keyword>
<name>A0AA88LE02_ARTSF</name>
<keyword evidence="5" id="KW-0130">Cell adhesion</keyword>
<dbReference type="GO" id="GO:0007411">
    <property type="term" value="P:axon guidance"/>
    <property type="evidence" value="ECO:0007669"/>
    <property type="project" value="TreeGrafter"/>
</dbReference>
<dbReference type="InterPro" id="IPR013098">
    <property type="entry name" value="Ig_I-set"/>
</dbReference>
<keyword evidence="3 10" id="KW-0732">Signal</keyword>
<dbReference type="Pfam" id="PF13927">
    <property type="entry name" value="Ig_3"/>
    <property type="match status" value="4"/>
</dbReference>
<sequence length="552" mass="61117">MFLRRHFFKVISCIAKRIFLFIAFIECQEIEPPTFVFEPPSNVYTFPGIEVTVDCLATGSPTPTIEWTIELGKQSAEAYVLRWGLRSSNGPVEEILNSSRLSVNNGVIYFKPILLQDKGRYVCSAANSFGEDSTEINVVVNDRFFVTIYPNKKEVRDQQSVSFECHTSRPATNIFWIKNGETLKSERTVQINGTSLTIKMVTRTDVGVYQCVAEIDGTVEQATATLLLKDFPPEFESVFTNKLVHPGTSVSLKCSSIGSPSPEILWYFNDGPIEERFYNRFVIASFWNKSGIVTSYINITFAQIEDGGEYSCVAENGFGRKVHKAALNVLGRPATFSSIVNITAAYGRSLSIRCPISGYPVSNIRWSRSNNQLPRGSSAGDVLVFDNGTLIIQSVKKENHSGDFYCEGNDSIGATIKRRVAVIVSKPPEIAPFAFPPQMEIGTRLQVTCSVFSGDFPLTISWLKDGLPIPLDLRITEHNTPLASSLLFMEVRHSHAGAYTCKASNHAASAMFSAVLQVTVPPKWSLEPTNVEVVEHDKVQIACLAVGYPEPK</sequence>
<feature type="domain" description="Ig-like" evidence="11">
    <location>
        <begin position="233"/>
        <end position="328"/>
    </location>
</feature>
<dbReference type="InterPro" id="IPR036179">
    <property type="entry name" value="Ig-like_dom_sf"/>
</dbReference>
<evidence type="ECO:0000313" key="12">
    <source>
        <dbReference type="EMBL" id="KAK2727017.1"/>
    </source>
</evidence>
<comment type="subcellular location">
    <subcellularLocation>
        <location evidence="1">Membrane</location>
        <topology evidence="1">Single-pass membrane protein</topology>
    </subcellularLocation>
</comment>
<dbReference type="GO" id="GO:0005886">
    <property type="term" value="C:plasma membrane"/>
    <property type="evidence" value="ECO:0007669"/>
    <property type="project" value="TreeGrafter"/>
</dbReference>
<evidence type="ECO:0000256" key="6">
    <source>
        <dbReference type="ARBA" id="ARBA00022989"/>
    </source>
</evidence>
<dbReference type="GO" id="GO:0070593">
    <property type="term" value="P:dendrite self-avoidance"/>
    <property type="evidence" value="ECO:0007669"/>
    <property type="project" value="TreeGrafter"/>
</dbReference>
<comment type="caution">
    <text evidence="12">The sequence shown here is derived from an EMBL/GenBank/DDBJ whole genome shotgun (WGS) entry which is preliminary data.</text>
</comment>
<organism evidence="12 13">
    <name type="scientific">Artemia franciscana</name>
    <name type="common">Brine shrimp</name>
    <name type="synonym">Artemia sanfranciscana</name>
    <dbReference type="NCBI Taxonomy" id="6661"/>
    <lineage>
        <taxon>Eukaryota</taxon>
        <taxon>Metazoa</taxon>
        <taxon>Ecdysozoa</taxon>
        <taxon>Arthropoda</taxon>
        <taxon>Crustacea</taxon>
        <taxon>Branchiopoda</taxon>
        <taxon>Anostraca</taxon>
        <taxon>Artemiidae</taxon>
        <taxon>Artemia</taxon>
    </lineage>
</organism>
<feature type="signal peptide" evidence="10">
    <location>
        <begin position="1"/>
        <end position="27"/>
    </location>
</feature>
<feature type="chain" id="PRO_5041713248" description="Ig-like domain-containing protein" evidence="10">
    <location>
        <begin position="28"/>
        <end position="552"/>
    </location>
</feature>
<feature type="domain" description="Ig-like" evidence="11">
    <location>
        <begin position="333"/>
        <end position="421"/>
    </location>
</feature>
<dbReference type="Pfam" id="PF07679">
    <property type="entry name" value="I-set"/>
    <property type="match status" value="1"/>
</dbReference>
<dbReference type="SMART" id="SM00408">
    <property type="entry name" value="IGc2"/>
    <property type="match status" value="5"/>
</dbReference>
<keyword evidence="13" id="KW-1185">Reference proteome</keyword>
<feature type="domain" description="Ig-like" evidence="11">
    <location>
        <begin position="142"/>
        <end position="225"/>
    </location>
</feature>
<dbReference type="FunFam" id="2.60.40.10:FF:000017">
    <property type="entry name" value="Down syndrome cell adhesion molecule b"/>
    <property type="match status" value="1"/>
</dbReference>
<dbReference type="Proteomes" id="UP001187531">
    <property type="component" value="Unassembled WGS sequence"/>
</dbReference>
<evidence type="ECO:0000256" key="9">
    <source>
        <dbReference type="ARBA" id="ARBA00023319"/>
    </source>
</evidence>
<evidence type="ECO:0000256" key="5">
    <source>
        <dbReference type="ARBA" id="ARBA00022889"/>
    </source>
</evidence>
<dbReference type="GO" id="GO:0098632">
    <property type="term" value="F:cell-cell adhesion mediator activity"/>
    <property type="evidence" value="ECO:0007669"/>
    <property type="project" value="TreeGrafter"/>
</dbReference>
<accession>A0AA88LE02</accession>
<keyword evidence="8" id="KW-1015">Disulfide bond</keyword>
<dbReference type="InterPro" id="IPR007110">
    <property type="entry name" value="Ig-like_dom"/>
</dbReference>
<keyword evidence="6" id="KW-1133">Transmembrane helix</keyword>
<dbReference type="Gene3D" id="2.60.40.10">
    <property type="entry name" value="Immunoglobulins"/>
    <property type="match status" value="5"/>
</dbReference>
<dbReference type="PANTHER" id="PTHR10075">
    <property type="entry name" value="BASIGIN RELATED"/>
    <property type="match status" value="1"/>
</dbReference>
<feature type="non-terminal residue" evidence="12">
    <location>
        <position position="552"/>
    </location>
</feature>
<reference evidence="12" key="1">
    <citation type="submission" date="2023-07" db="EMBL/GenBank/DDBJ databases">
        <title>Chromosome-level genome assembly of Artemia franciscana.</title>
        <authorList>
            <person name="Jo E."/>
        </authorList>
    </citation>
    <scope>NUCLEOTIDE SEQUENCE</scope>
    <source>
        <tissue evidence="12">Whole body</tissue>
    </source>
</reference>
<gene>
    <name evidence="12" type="ORF">QYM36_007761</name>
</gene>
<dbReference type="PANTHER" id="PTHR10075:SF100">
    <property type="entry name" value="FASCICLIN-2"/>
    <property type="match status" value="1"/>
</dbReference>
<keyword evidence="2" id="KW-0812">Transmembrane</keyword>
<dbReference type="GO" id="GO:0030424">
    <property type="term" value="C:axon"/>
    <property type="evidence" value="ECO:0007669"/>
    <property type="project" value="TreeGrafter"/>
</dbReference>
<dbReference type="SMART" id="SM00409">
    <property type="entry name" value="IG"/>
    <property type="match status" value="5"/>
</dbReference>
<evidence type="ECO:0000256" key="4">
    <source>
        <dbReference type="ARBA" id="ARBA00022737"/>
    </source>
</evidence>
<protein>
    <recommendedName>
        <fullName evidence="11">Ig-like domain-containing protein</fullName>
    </recommendedName>
</protein>
<feature type="domain" description="Ig-like" evidence="11">
    <location>
        <begin position="428"/>
        <end position="519"/>
    </location>
</feature>
<dbReference type="FunFam" id="2.60.40.10:FF:000333">
    <property type="entry name" value="Down syndrome cell adhesion molecule"/>
    <property type="match status" value="1"/>
</dbReference>
<dbReference type="GO" id="GO:0007156">
    <property type="term" value="P:homophilic cell adhesion via plasma membrane adhesion molecules"/>
    <property type="evidence" value="ECO:0007669"/>
    <property type="project" value="TreeGrafter"/>
</dbReference>
<evidence type="ECO:0000256" key="10">
    <source>
        <dbReference type="SAM" id="SignalP"/>
    </source>
</evidence>
<dbReference type="SUPFAM" id="SSF48726">
    <property type="entry name" value="Immunoglobulin"/>
    <property type="match status" value="4"/>
</dbReference>
<evidence type="ECO:0000256" key="2">
    <source>
        <dbReference type="ARBA" id="ARBA00022692"/>
    </source>
</evidence>
<proteinExistence type="predicted"/>
<dbReference type="PROSITE" id="PS50835">
    <property type="entry name" value="IG_LIKE"/>
    <property type="match status" value="5"/>
</dbReference>
<feature type="domain" description="Ig-like" evidence="11">
    <location>
        <begin position="33"/>
        <end position="139"/>
    </location>
</feature>
<dbReference type="InterPro" id="IPR013783">
    <property type="entry name" value="Ig-like_fold"/>
</dbReference>